<dbReference type="Proteomes" id="UP001294444">
    <property type="component" value="Unassembled WGS sequence"/>
</dbReference>
<name>A0AAJ4XNK2_9BASI</name>
<reference evidence="1" key="1">
    <citation type="submission" date="2023-10" db="EMBL/GenBank/DDBJ databases">
        <authorList>
            <person name="Guldener U."/>
        </authorList>
    </citation>
    <scope>NUCLEOTIDE SEQUENCE</scope>
    <source>
        <strain evidence="1">Mp4</strain>
    </source>
</reference>
<organism evidence="1 2">
    <name type="scientific">Melanopsichium pennsylvanicum</name>
    <dbReference type="NCBI Taxonomy" id="63383"/>
    <lineage>
        <taxon>Eukaryota</taxon>
        <taxon>Fungi</taxon>
        <taxon>Dikarya</taxon>
        <taxon>Basidiomycota</taxon>
        <taxon>Ustilaginomycotina</taxon>
        <taxon>Ustilaginomycetes</taxon>
        <taxon>Ustilaginales</taxon>
        <taxon>Ustilaginaceae</taxon>
        <taxon>Melanopsichium</taxon>
    </lineage>
</organism>
<gene>
    <name evidence="1" type="ORF">MEPE_04619</name>
</gene>
<proteinExistence type="predicted"/>
<accession>A0AAJ4XNK2</accession>
<dbReference type="AlphaFoldDB" id="A0AAJ4XNK2"/>
<sequence length="83" mass="9335">MSAHLAGNKIRIIQAHTPYVQDIHLIAVGANAATDKQSKRNKKKNKDDHSVDCIKWILNNCIREANAFVFFCGEYCSNAFVLD</sequence>
<evidence type="ECO:0000313" key="1">
    <source>
        <dbReference type="EMBL" id="SNX85910.1"/>
    </source>
</evidence>
<dbReference type="EMBL" id="OAPG01000012">
    <property type="protein sequence ID" value="SNX85910.1"/>
    <property type="molecule type" value="Genomic_DNA"/>
</dbReference>
<keyword evidence="2" id="KW-1185">Reference proteome</keyword>
<protein>
    <submittedName>
        <fullName evidence="1">Uncharacterized protein</fullName>
    </submittedName>
</protein>
<comment type="caution">
    <text evidence="1">The sequence shown here is derived from an EMBL/GenBank/DDBJ whole genome shotgun (WGS) entry which is preliminary data.</text>
</comment>
<evidence type="ECO:0000313" key="2">
    <source>
        <dbReference type="Proteomes" id="UP001294444"/>
    </source>
</evidence>